<sequence length="184" mass="20082">MTYLPRILALDLAARAGWALAPCTADAVPRSGSIRFAREGASMAAVFSGARQWLADFLAVEKDIQLIVFEGPLTPQQMGGKTNINTIRQLIGLAAVVEELTYTLSGYDVREARVADVRAHFIGSNRHKRKEAKDLTVAACLRLGWSPCDDNAADALALWHYQASILNPAMSVQTSPLFRRRISG</sequence>
<gene>
    <name evidence="1" type="ORF">CP49_11680</name>
</gene>
<dbReference type="SUPFAM" id="SSF53098">
    <property type="entry name" value="Ribonuclease H-like"/>
    <property type="match status" value="1"/>
</dbReference>
<keyword evidence="2" id="KW-1185">Reference proteome</keyword>
<dbReference type="EMBL" id="LLXX01000173">
    <property type="protein sequence ID" value="KRQ99251.1"/>
    <property type="molecule type" value="Genomic_DNA"/>
</dbReference>
<organism evidence="1 2">
    <name type="scientific">Bradyrhizobium valentinum</name>
    <dbReference type="NCBI Taxonomy" id="1518501"/>
    <lineage>
        <taxon>Bacteria</taxon>
        <taxon>Pseudomonadati</taxon>
        <taxon>Pseudomonadota</taxon>
        <taxon>Alphaproteobacteria</taxon>
        <taxon>Hyphomicrobiales</taxon>
        <taxon>Nitrobacteraceae</taxon>
        <taxon>Bradyrhizobium</taxon>
    </lineage>
</organism>
<protein>
    <recommendedName>
        <fullName evidence="3">Holliday junction resolvase RuvC</fullName>
    </recommendedName>
</protein>
<dbReference type="InterPro" id="IPR036397">
    <property type="entry name" value="RNaseH_sf"/>
</dbReference>
<accession>A0A0R3KV00</accession>
<dbReference type="Gene3D" id="3.30.420.10">
    <property type="entry name" value="Ribonuclease H-like superfamily/Ribonuclease H"/>
    <property type="match status" value="1"/>
</dbReference>
<evidence type="ECO:0008006" key="3">
    <source>
        <dbReference type="Google" id="ProtNLM"/>
    </source>
</evidence>
<dbReference type="InterPro" id="IPR012337">
    <property type="entry name" value="RNaseH-like_sf"/>
</dbReference>
<dbReference type="Proteomes" id="UP000051913">
    <property type="component" value="Unassembled WGS sequence"/>
</dbReference>
<reference evidence="1 2" key="1">
    <citation type="submission" date="2014-03" db="EMBL/GenBank/DDBJ databases">
        <title>Bradyrhizobium valentinum sp. nov., isolated from effective nodules of Lupinus mariae-josephae, a lupine endemic of basic-lime soils in Eastern Spain.</title>
        <authorList>
            <person name="Duran D."/>
            <person name="Rey L."/>
            <person name="Navarro A."/>
            <person name="Busquets A."/>
            <person name="Imperial J."/>
            <person name="Ruiz-Argueso T."/>
        </authorList>
    </citation>
    <scope>NUCLEOTIDE SEQUENCE [LARGE SCALE GENOMIC DNA]</scope>
    <source>
        <strain evidence="1 2">LmjM3</strain>
    </source>
</reference>
<proteinExistence type="predicted"/>
<dbReference type="RefSeq" id="WP_057853903.1">
    <property type="nucleotide sequence ID" value="NZ_LLXX01000173.1"/>
</dbReference>
<dbReference type="GO" id="GO:0003676">
    <property type="term" value="F:nucleic acid binding"/>
    <property type="evidence" value="ECO:0007669"/>
    <property type="project" value="InterPro"/>
</dbReference>
<evidence type="ECO:0000313" key="1">
    <source>
        <dbReference type="EMBL" id="KRQ99251.1"/>
    </source>
</evidence>
<comment type="caution">
    <text evidence="1">The sequence shown here is derived from an EMBL/GenBank/DDBJ whole genome shotgun (WGS) entry which is preliminary data.</text>
</comment>
<name>A0A0R3KV00_9BRAD</name>
<dbReference type="AlphaFoldDB" id="A0A0R3KV00"/>
<evidence type="ECO:0000313" key="2">
    <source>
        <dbReference type="Proteomes" id="UP000051913"/>
    </source>
</evidence>